<evidence type="ECO:0000256" key="2">
    <source>
        <dbReference type="ARBA" id="ARBA00010421"/>
    </source>
</evidence>
<name>A0A2H3SY14_FUSOX</name>
<dbReference type="Pfam" id="PF07249">
    <property type="entry name" value="Cerato-platanin"/>
    <property type="match status" value="1"/>
</dbReference>
<sequence>MNGKLGNREWVIIQDIHLSIMAIVAIKDASSDAFMTCWELHYRILRESTKILAVDGAESGIVLSIDTMNTLTHGRAKELGSIELEAIEVPMVNCGISDHIWSEIRGDDAIYISTRLGK</sequence>
<accession>A0A2H3SY14</accession>
<dbReference type="Proteomes" id="UP000219369">
    <property type="component" value="Unassembled WGS sequence"/>
</dbReference>
<evidence type="ECO:0000256" key="1">
    <source>
        <dbReference type="ARBA" id="ARBA00004613"/>
    </source>
</evidence>
<dbReference type="VEuPathDB" id="FungiDB:FOC1_g10006751"/>
<dbReference type="InterPro" id="IPR010829">
    <property type="entry name" value="Cerato-platanin"/>
</dbReference>
<proteinExistence type="inferred from homology"/>
<dbReference type="EMBL" id="FMJY01000003">
    <property type="protein sequence ID" value="SCO81312.1"/>
    <property type="molecule type" value="Genomic_DNA"/>
</dbReference>
<evidence type="ECO:0000313" key="5">
    <source>
        <dbReference type="Proteomes" id="UP000219369"/>
    </source>
</evidence>
<dbReference type="InterPro" id="IPR036908">
    <property type="entry name" value="RlpA-like_sf"/>
</dbReference>
<protein>
    <submittedName>
        <fullName evidence="4">Uncharacterized protein</fullName>
    </submittedName>
</protein>
<evidence type="ECO:0000256" key="3">
    <source>
        <dbReference type="ARBA" id="ARBA00022525"/>
    </source>
</evidence>
<dbReference type="AlphaFoldDB" id="A0A2H3SY14"/>
<dbReference type="CDD" id="cd22778">
    <property type="entry name" value="DPBB_CEPL-like"/>
    <property type="match status" value="1"/>
</dbReference>
<comment type="subcellular location">
    <subcellularLocation>
        <location evidence="1">Secreted</location>
    </subcellularLocation>
</comment>
<keyword evidence="3" id="KW-0964">Secreted</keyword>
<dbReference type="OrthoDB" id="4898945at2759"/>
<gene>
    <name evidence="4" type="ORF">FRV6_05525</name>
</gene>
<evidence type="ECO:0000313" key="4">
    <source>
        <dbReference type="EMBL" id="SCO81312.1"/>
    </source>
</evidence>
<comment type="similarity">
    <text evidence="2">Belongs to the cerato-platanin family.</text>
</comment>
<dbReference type="Gene3D" id="2.40.40.10">
    <property type="entry name" value="RlpA-like domain"/>
    <property type="match status" value="1"/>
</dbReference>
<dbReference type="GO" id="GO:0005576">
    <property type="term" value="C:extracellular region"/>
    <property type="evidence" value="ECO:0007669"/>
    <property type="project" value="UniProtKB-SubCell"/>
</dbReference>
<organism evidence="4 5">
    <name type="scientific">Fusarium oxysporum</name>
    <name type="common">Fusarium vascular wilt</name>
    <dbReference type="NCBI Taxonomy" id="5507"/>
    <lineage>
        <taxon>Eukaryota</taxon>
        <taxon>Fungi</taxon>
        <taxon>Dikarya</taxon>
        <taxon>Ascomycota</taxon>
        <taxon>Pezizomycotina</taxon>
        <taxon>Sordariomycetes</taxon>
        <taxon>Hypocreomycetidae</taxon>
        <taxon>Hypocreales</taxon>
        <taxon>Nectriaceae</taxon>
        <taxon>Fusarium</taxon>
        <taxon>Fusarium oxysporum species complex</taxon>
    </lineage>
</organism>
<reference evidence="5" key="1">
    <citation type="submission" date="2016-09" db="EMBL/GenBank/DDBJ databases">
        <authorList>
            <person name="Guldener U."/>
        </authorList>
    </citation>
    <scope>NUCLEOTIDE SEQUENCE [LARGE SCALE GENOMIC DNA]</scope>
    <source>
        <strain evidence="5">V64-1</strain>
    </source>
</reference>